<dbReference type="SUPFAM" id="SSF51197">
    <property type="entry name" value="Clavaminate synthase-like"/>
    <property type="match status" value="2"/>
</dbReference>
<organism evidence="2">
    <name type="scientific">marine metagenome</name>
    <dbReference type="NCBI Taxonomy" id="408172"/>
    <lineage>
        <taxon>unclassified sequences</taxon>
        <taxon>metagenomes</taxon>
        <taxon>ecological metagenomes</taxon>
    </lineage>
</organism>
<dbReference type="Pfam" id="PF05721">
    <property type="entry name" value="PhyH"/>
    <property type="match status" value="1"/>
</dbReference>
<protein>
    <recommendedName>
        <fullName evidence="3">Phytanoyl-CoA dioxygenase family protein</fullName>
    </recommendedName>
</protein>
<dbReference type="PANTHER" id="PTHR31630">
    <property type="entry name" value="PHYTANOYL-COA DIOXYGENASE-RELATED-RELATED"/>
    <property type="match status" value="1"/>
</dbReference>
<reference evidence="2" key="1">
    <citation type="submission" date="2018-05" db="EMBL/GenBank/DDBJ databases">
        <authorList>
            <person name="Lanie J.A."/>
            <person name="Ng W.-L."/>
            <person name="Kazmierczak K.M."/>
            <person name="Andrzejewski T.M."/>
            <person name="Davidsen T.M."/>
            <person name="Wayne K.J."/>
            <person name="Tettelin H."/>
            <person name="Glass J.I."/>
            <person name="Rusch D."/>
            <person name="Podicherti R."/>
            <person name="Tsui H.-C.T."/>
            <person name="Winkler M.E."/>
        </authorList>
    </citation>
    <scope>NUCLEOTIDE SEQUENCE</scope>
</reference>
<evidence type="ECO:0008006" key="3">
    <source>
        <dbReference type="Google" id="ProtNLM"/>
    </source>
</evidence>
<dbReference type="AlphaFoldDB" id="A0A382AKG9"/>
<name>A0A382AKG9_9ZZZZ</name>
<dbReference type="InterPro" id="IPR008775">
    <property type="entry name" value="Phytyl_CoA_dOase-like"/>
</dbReference>
<sequence>MPAPILKQVAPLTVNQIAQFKREGFLVLPAVLDPVFCQQARDEMWESIQTHLPRMKKEEPSTWSPITEEESTKLKAQRPLGGGDPYFSGNGHRFTVRNGAEELMLNLGPRALWTVAEQLLGQGTLVWPAGLDELGDVVGPCFMCDDAVGGLVSHVGHEMGWPAKGTFSTEWELRLPKTGPVWLNGQGTRGLYCTLPKSPSSGPDYRGAHSDGACYGRWRLQMSAYIDDVPPSSGGFTVWPGSHTRIWKEQWKAFRSGEKHTDKHLAVRNAGGYNDPVIAEIKVDTQPFDCYGPTGTVVLWHTKILHIAGQNASSDVIRQATIYGFLKTPAALPDPLVADNTNGDIWWDWSGEVHAIP</sequence>
<dbReference type="EMBL" id="UINC01025805">
    <property type="protein sequence ID" value="SVB02075.1"/>
    <property type="molecule type" value="Genomic_DNA"/>
</dbReference>
<feature type="region of interest" description="Disordered" evidence="1">
    <location>
        <begin position="56"/>
        <end position="80"/>
    </location>
</feature>
<accession>A0A382AKG9</accession>
<evidence type="ECO:0000256" key="1">
    <source>
        <dbReference type="SAM" id="MobiDB-lite"/>
    </source>
</evidence>
<evidence type="ECO:0000313" key="2">
    <source>
        <dbReference type="EMBL" id="SVB02075.1"/>
    </source>
</evidence>
<dbReference type="PANTHER" id="PTHR31630:SF6">
    <property type="entry name" value="PHYTANOYL-COA DIOXYGENASE-RELATED"/>
    <property type="match status" value="1"/>
</dbReference>
<proteinExistence type="predicted"/>
<dbReference type="Gene3D" id="2.60.120.620">
    <property type="entry name" value="q2cbj1_9rhob like domain"/>
    <property type="match status" value="2"/>
</dbReference>
<gene>
    <name evidence="2" type="ORF">METZ01_LOCUS154929</name>
</gene>